<gene>
    <name evidence="1" type="ORF">J3E07_001576</name>
</gene>
<dbReference type="RefSeq" id="WP_209591655.1">
    <property type="nucleotide sequence ID" value="NZ_JAGGMV010000007.1"/>
</dbReference>
<dbReference type="Proteomes" id="UP000740329">
    <property type="component" value="Unassembled WGS sequence"/>
</dbReference>
<name>A0A8J7RIL7_METVO</name>
<sequence>MAMHLLSDKEYTEIDSKIQTALKPLATMLKEVPIRRVPEFVESVKSYSFKLNSKSRKGSKSSVPSNSDFQMDEVNVNLDSFDTPSIRLSRSMIEASRKSGIGVQSAVDISMAYSLIEFENQYVIGKLKETKNTDTWNWTGELHEKLNEVSSTLNKIVANKVPMTKPTLAINPLDIANLNFNQFMKSGMAVIRDDLKVKVIPCSEVDSGTAILYENNALVLDFPVAMSAKLHKVNPPTTPCDWEEFFLKDKLGGRIKYDGGIYKINITTS</sequence>
<dbReference type="EMBL" id="JAGGMV010000007">
    <property type="protein sequence ID" value="MBP2202135.1"/>
    <property type="molecule type" value="Genomic_DNA"/>
</dbReference>
<reference evidence="1" key="1">
    <citation type="submission" date="2021-03" db="EMBL/GenBank/DDBJ databases">
        <title>Genomic Encyclopedia of Type Strains, Phase IV (KMG-V): Genome sequencing to study the core and pangenomes of soil and plant-associated prokaryotes.</title>
        <authorList>
            <person name="Whitman W."/>
        </authorList>
    </citation>
    <scope>NUCLEOTIDE SEQUENCE</scope>
    <source>
        <strain evidence="1">C4</strain>
    </source>
</reference>
<protein>
    <submittedName>
        <fullName evidence="1">Uncharacterized protein</fullName>
    </submittedName>
</protein>
<evidence type="ECO:0000313" key="1">
    <source>
        <dbReference type="EMBL" id="MBP2202135.1"/>
    </source>
</evidence>
<organism evidence="1 2">
    <name type="scientific">Methanococcus voltae</name>
    <dbReference type="NCBI Taxonomy" id="2188"/>
    <lineage>
        <taxon>Archaea</taxon>
        <taxon>Methanobacteriati</taxon>
        <taxon>Methanobacteriota</taxon>
        <taxon>Methanomada group</taxon>
        <taxon>Methanococci</taxon>
        <taxon>Methanococcales</taxon>
        <taxon>Methanococcaceae</taxon>
        <taxon>Methanococcus</taxon>
    </lineage>
</organism>
<comment type="caution">
    <text evidence="1">The sequence shown here is derived from an EMBL/GenBank/DDBJ whole genome shotgun (WGS) entry which is preliminary data.</text>
</comment>
<accession>A0A8J7RIL7</accession>
<proteinExistence type="predicted"/>
<dbReference type="AlphaFoldDB" id="A0A8J7RIL7"/>
<evidence type="ECO:0000313" key="2">
    <source>
        <dbReference type="Proteomes" id="UP000740329"/>
    </source>
</evidence>